<dbReference type="EMBL" id="QMFZ01000012">
    <property type="protein sequence ID" value="RBB38921.1"/>
    <property type="molecule type" value="Genomic_DNA"/>
</dbReference>
<gene>
    <name evidence="2" type="ORF">DPV79_16210</name>
</gene>
<evidence type="ECO:0000256" key="1">
    <source>
        <dbReference type="SAM" id="Phobius"/>
    </source>
</evidence>
<sequence>MLIVGLAISTAVATIAQQLYQGDLLTRAGLQQRLYLKVLTYHYMNRGDQYFSVDTLLAERGFVYFLAALCIGALGASICLESRMLRRYMIAYIAITSIFMFGIFVLAQYNATYALG</sequence>
<evidence type="ECO:0000313" key="2">
    <source>
        <dbReference type="EMBL" id="RBB38921.1"/>
    </source>
</evidence>
<keyword evidence="1" id="KW-0472">Membrane</keyword>
<dbReference type="AlphaFoldDB" id="A0A365QUX1"/>
<keyword evidence="3" id="KW-1185">Reference proteome</keyword>
<name>A0A365QUX1_9BURK</name>
<comment type="caution">
    <text evidence="2">The sequence shown here is derived from an EMBL/GenBank/DDBJ whole genome shotgun (WGS) entry which is preliminary data.</text>
</comment>
<keyword evidence="1" id="KW-0812">Transmembrane</keyword>
<evidence type="ECO:0000313" key="3">
    <source>
        <dbReference type="Proteomes" id="UP000252458"/>
    </source>
</evidence>
<accession>A0A365QUX1</accession>
<dbReference type="Proteomes" id="UP000252458">
    <property type="component" value="Unassembled WGS sequence"/>
</dbReference>
<feature type="transmembrane region" description="Helical" evidence="1">
    <location>
        <begin position="89"/>
        <end position="109"/>
    </location>
</feature>
<keyword evidence="1" id="KW-1133">Transmembrane helix</keyword>
<feature type="transmembrane region" description="Helical" evidence="1">
    <location>
        <begin position="61"/>
        <end position="80"/>
    </location>
</feature>
<protein>
    <submittedName>
        <fullName evidence="2">Uncharacterized protein</fullName>
    </submittedName>
</protein>
<organism evidence="2 3">
    <name type="scientific">Burkholderia reimsis</name>
    <dbReference type="NCBI Taxonomy" id="2234132"/>
    <lineage>
        <taxon>Bacteria</taxon>
        <taxon>Pseudomonadati</taxon>
        <taxon>Pseudomonadota</taxon>
        <taxon>Betaproteobacteria</taxon>
        <taxon>Burkholderiales</taxon>
        <taxon>Burkholderiaceae</taxon>
        <taxon>Burkholderia</taxon>
    </lineage>
</organism>
<proteinExistence type="predicted"/>
<reference evidence="2 3" key="1">
    <citation type="submission" date="2018-06" db="EMBL/GenBank/DDBJ databases">
        <title>Draft genome sequence of Burkholderia reimsis strain BE51 isolated from a French agricultural soil.</title>
        <authorList>
            <person name="Esmaeel Q."/>
        </authorList>
    </citation>
    <scope>NUCLEOTIDE SEQUENCE [LARGE SCALE GENOMIC DNA]</scope>
    <source>
        <strain evidence="2 3">BE51</strain>
    </source>
</reference>